<dbReference type="GO" id="GO:0007165">
    <property type="term" value="P:signal transduction"/>
    <property type="evidence" value="ECO:0007669"/>
    <property type="project" value="UniProtKB-KW"/>
</dbReference>
<dbReference type="CDD" id="cd11386">
    <property type="entry name" value="MCP_signal"/>
    <property type="match status" value="1"/>
</dbReference>
<organism evidence="7 8">
    <name type="scientific">Inhella gelatinilytica</name>
    <dbReference type="NCBI Taxonomy" id="2795030"/>
    <lineage>
        <taxon>Bacteria</taxon>
        <taxon>Pseudomonadati</taxon>
        <taxon>Pseudomonadota</taxon>
        <taxon>Betaproteobacteria</taxon>
        <taxon>Burkholderiales</taxon>
        <taxon>Sphaerotilaceae</taxon>
        <taxon>Inhella</taxon>
    </lineage>
</organism>
<dbReference type="InterPro" id="IPR004089">
    <property type="entry name" value="MCPsignal_dom"/>
</dbReference>
<comment type="subcellular location">
    <subcellularLocation>
        <location evidence="1">Membrane</location>
    </subcellularLocation>
</comment>
<dbReference type="RefSeq" id="WP_198099655.1">
    <property type="nucleotide sequence ID" value="NZ_JAEDAL010000001.1"/>
</dbReference>
<sequence length="531" mass="57130">MSRLQPATGREHRLPDGLTLVSVTDLKGRITYANRAFIEVSGYSEAELLGQPHNIVRHPDMPAAAFKDLWDTLQAGRPWTAPVKNRRKNGDHYWVLANATPMRDGPHITGYLSVRVAAPRDMIEAAEAGFTALKGPNPSLVLREGRFFRSGWPGRLQALWQHRPGRHSWIAGLALVGSGASAATLLPSPWALPAAGALALAGALSMEWLLARRLQDLVHDARRLGAGDLAHDVGLASHGPLRDLQLALRQVGLNLRSVVWDARQDIDGLRQAMKEIGAGSLDLSERTERQAGHLQQTASAMEEIHATVSQSADSARDGSARARDTATVAQHSHRAVTALTQGMSDIQAATERIAHIIQVVEGVAFQTNLLALNAAVEAARAGESGRGFAVVAAEVRTLAGRAADAAKQVRDVIQASRALVDQGSQHGREAQQRMDDALTAVRAMDEALQSIAASAQEQGAGIRQVNESVTELDGVTQQNVALVEQLSAATQAMLERVEQVSIATRLFRLRPGEQTLSQLDAVSLRRTTRSN</sequence>
<evidence type="ECO:0000256" key="1">
    <source>
        <dbReference type="ARBA" id="ARBA00004370"/>
    </source>
</evidence>
<keyword evidence="2" id="KW-0488">Methylation</keyword>
<dbReference type="Pfam" id="PF00015">
    <property type="entry name" value="MCPsignal"/>
    <property type="match status" value="1"/>
</dbReference>
<evidence type="ECO:0000256" key="3">
    <source>
        <dbReference type="ARBA" id="ARBA00029447"/>
    </source>
</evidence>
<evidence type="ECO:0000313" key="7">
    <source>
        <dbReference type="EMBL" id="MBH9552075.1"/>
    </source>
</evidence>
<dbReference type="GO" id="GO:0004888">
    <property type="term" value="F:transmembrane signaling receptor activity"/>
    <property type="evidence" value="ECO:0007669"/>
    <property type="project" value="InterPro"/>
</dbReference>
<dbReference type="PANTHER" id="PTHR43531:SF14">
    <property type="entry name" value="METHYL-ACCEPTING CHEMOTAXIS PROTEIN I-RELATED"/>
    <property type="match status" value="1"/>
</dbReference>
<dbReference type="CDD" id="cd00130">
    <property type="entry name" value="PAS"/>
    <property type="match status" value="1"/>
</dbReference>
<dbReference type="SMART" id="SM00283">
    <property type="entry name" value="MA"/>
    <property type="match status" value="1"/>
</dbReference>
<dbReference type="GO" id="GO:0006935">
    <property type="term" value="P:chemotaxis"/>
    <property type="evidence" value="ECO:0007669"/>
    <property type="project" value="InterPro"/>
</dbReference>
<dbReference type="InterPro" id="IPR035965">
    <property type="entry name" value="PAS-like_dom_sf"/>
</dbReference>
<feature type="domain" description="Methyl-accepting transducer" evidence="5">
    <location>
        <begin position="265"/>
        <end position="494"/>
    </location>
</feature>
<dbReference type="Gene3D" id="1.10.287.950">
    <property type="entry name" value="Methyl-accepting chemotaxis protein"/>
    <property type="match status" value="1"/>
</dbReference>
<dbReference type="EMBL" id="JAEDAL010000001">
    <property type="protein sequence ID" value="MBH9552075.1"/>
    <property type="molecule type" value="Genomic_DNA"/>
</dbReference>
<gene>
    <name evidence="7" type="ORF">I7X43_04345</name>
</gene>
<keyword evidence="4" id="KW-0807">Transducer</keyword>
<comment type="caution">
    <text evidence="7">The sequence shown here is derived from an EMBL/GenBank/DDBJ whole genome shotgun (WGS) entry which is preliminary data.</text>
</comment>
<reference evidence="7" key="1">
    <citation type="submission" date="2020-12" db="EMBL/GenBank/DDBJ databases">
        <title>The genome sequence of Inhella sp. 4Y17.</title>
        <authorList>
            <person name="Liu Y."/>
        </authorList>
    </citation>
    <scope>NUCLEOTIDE SEQUENCE</scope>
    <source>
        <strain evidence="7">4Y10</strain>
    </source>
</reference>
<evidence type="ECO:0000313" key="8">
    <source>
        <dbReference type="Proteomes" id="UP000620139"/>
    </source>
</evidence>
<feature type="domain" description="PAS" evidence="6">
    <location>
        <begin position="21"/>
        <end position="76"/>
    </location>
</feature>
<dbReference type="Pfam" id="PF08447">
    <property type="entry name" value="PAS_3"/>
    <property type="match status" value="1"/>
</dbReference>
<dbReference type="SUPFAM" id="SSF58104">
    <property type="entry name" value="Methyl-accepting chemotaxis protein (MCP) signaling domain"/>
    <property type="match status" value="1"/>
</dbReference>
<protein>
    <submittedName>
        <fullName evidence="7">PAS domain S-box protein</fullName>
    </submittedName>
</protein>
<dbReference type="SUPFAM" id="SSF55785">
    <property type="entry name" value="PYP-like sensor domain (PAS domain)"/>
    <property type="match status" value="1"/>
</dbReference>
<dbReference type="GO" id="GO:0005886">
    <property type="term" value="C:plasma membrane"/>
    <property type="evidence" value="ECO:0007669"/>
    <property type="project" value="TreeGrafter"/>
</dbReference>
<evidence type="ECO:0000256" key="4">
    <source>
        <dbReference type="PROSITE-ProRule" id="PRU00284"/>
    </source>
</evidence>
<evidence type="ECO:0000259" key="5">
    <source>
        <dbReference type="PROSITE" id="PS50111"/>
    </source>
</evidence>
<evidence type="ECO:0000259" key="6">
    <source>
        <dbReference type="PROSITE" id="PS50112"/>
    </source>
</evidence>
<comment type="similarity">
    <text evidence="3">Belongs to the methyl-accepting chemotaxis (MCP) protein family.</text>
</comment>
<dbReference type="SMART" id="SM00091">
    <property type="entry name" value="PAS"/>
    <property type="match status" value="1"/>
</dbReference>
<dbReference type="PRINTS" id="PR00260">
    <property type="entry name" value="CHEMTRNSDUCR"/>
</dbReference>
<dbReference type="PROSITE" id="PS50111">
    <property type="entry name" value="CHEMOTAXIS_TRANSDUC_2"/>
    <property type="match status" value="1"/>
</dbReference>
<dbReference type="PANTHER" id="PTHR43531">
    <property type="entry name" value="PROTEIN ICFG"/>
    <property type="match status" value="1"/>
</dbReference>
<evidence type="ECO:0000256" key="2">
    <source>
        <dbReference type="ARBA" id="ARBA00022481"/>
    </source>
</evidence>
<name>A0A931IW33_9BURK</name>
<keyword evidence="8" id="KW-1185">Reference proteome</keyword>
<dbReference type="InterPro" id="IPR013655">
    <property type="entry name" value="PAS_fold_3"/>
</dbReference>
<dbReference type="InterPro" id="IPR051310">
    <property type="entry name" value="MCP_chemotaxis"/>
</dbReference>
<accession>A0A931IW33</accession>
<dbReference type="Gene3D" id="3.30.450.20">
    <property type="entry name" value="PAS domain"/>
    <property type="match status" value="1"/>
</dbReference>
<dbReference type="InterPro" id="IPR004090">
    <property type="entry name" value="Chemotax_Me-accpt_rcpt"/>
</dbReference>
<dbReference type="Proteomes" id="UP000620139">
    <property type="component" value="Unassembled WGS sequence"/>
</dbReference>
<dbReference type="PROSITE" id="PS50112">
    <property type="entry name" value="PAS"/>
    <property type="match status" value="1"/>
</dbReference>
<dbReference type="InterPro" id="IPR000014">
    <property type="entry name" value="PAS"/>
</dbReference>
<dbReference type="AlphaFoldDB" id="A0A931IW33"/>
<dbReference type="NCBIfam" id="TIGR00229">
    <property type="entry name" value="sensory_box"/>
    <property type="match status" value="1"/>
</dbReference>
<proteinExistence type="inferred from homology"/>
<dbReference type="FunFam" id="1.10.287.950:FF:000001">
    <property type="entry name" value="Methyl-accepting chemotaxis sensory transducer"/>
    <property type="match status" value="1"/>
</dbReference>